<feature type="transmembrane region" description="Helical" evidence="4">
    <location>
        <begin position="296"/>
        <end position="318"/>
    </location>
</feature>
<name>A0A1W1HC61_9BACT</name>
<evidence type="ECO:0000313" key="8">
    <source>
        <dbReference type="Proteomes" id="UP000191931"/>
    </source>
</evidence>
<evidence type="ECO:0000256" key="1">
    <source>
        <dbReference type="ARBA" id="ARBA00023224"/>
    </source>
</evidence>
<keyword evidence="4" id="KW-0472">Membrane</keyword>
<dbReference type="PANTHER" id="PTHR32089">
    <property type="entry name" value="METHYL-ACCEPTING CHEMOTAXIS PROTEIN MCPB"/>
    <property type="match status" value="1"/>
</dbReference>
<evidence type="ECO:0000259" key="5">
    <source>
        <dbReference type="PROSITE" id="PS50111"/>
    </source>
</evidence>
<dbReference type="InterPro" id="IPR004089">
    <property type="entry name" value="MCPsignal_dom"/>
</dbReference>
<dbReference type="Proteomes" id="UP000191931">
    <property type="component" value="Unassembled WGS sequence"/>
</dbReference>
<protein>
    <submittedName>
        <fullName evidence="7">Putative methyl-accepting chemotaxis protein (McpB)</fullName>
    </submittedName>
</protein>
<dbReference type="AlphaFoldDB" id="A0A1W1HC61"/>
<evidence type="ECO:0000256" key="4">
    <source>
        <dbReference type="SAM" id="Phobius"/>
    </source>
</evidence>
<dbReference type="Gene3D" id="1.10.287.950">
    <property type="entry name" value="Methyl-accepting chemotaxis protein"/>
    <property type="match status" value="3"/>
</dbReference>
<keyword evidence="3" id="KW-0175">Coiled coil</keyword>
<organism evidence="7 8">
    <name type="scientific">Desulfamplus magnetovallimortis</name>
    <dbReference type="NCBI Taxonomy" id="1246637"/>
    <lineage>
        <taxon>Bacteria</taxon>
        <taxon>Pseudomonadati</taxon>
        <taxon>Thermodesulfobacteriota</taxon>
        <taxon>Desulfobacteria</taxon>
        <taxon>Desulfobacterales</taxon>
        <taxon>Desulfobacteraceae</taxon>
        <taxon>Desulfamplus</taxon>
    </lineage>
</organism>
<dbReference type="PROSITE" id="PS51753">
    <property type="entry name" value="HBM"/>
    <property type="match status" value="1"/>
</dbReference>
<dbReference type="STRING" id="1246637.MTBBW1_2100009"/>
<proteinExistence type="predicted"/>
<dbReference type="SMART" id="SM01358">
    <property type="entry name" value="HBM"/>
    <property type="match status" value="1"/>
</dbReference>
<dbReference type="RefSeq" id="WP_080807447.1">
    <property type="nucleotide sequence ID" value="NZ_LT828557.1"/>
</dbReference>
<evidence type="ECO:0000256" key="3">
    <source>
        <dbReference type="SAM" id="Coils"/>
    </source>
</evidence>
<sequence length="750" mass="80565">MNSNKISLRIKLIGGFFTVLALLGVVSLMGFFALNGSSTGFTEYRHMARDTNLAGELQANMLMARMNVKDFIITNNQSYYEQYTHYYKNMEVFLKEAHEQIDNQDRMEKIDKIDELHLEYHTAFQKVVTLQKKNNDIINSILIVKGPEAEKALTSIMTSAEKDNDALAAFHAGLALRDLLLARLYAQKYLNSNEQSAVDRVKNEFAHMQEELDTLDRELENSDRRKRLEQAVAAKDAYATAFDDLVRTMVERNLLIDNTLNRIGPEIANLVEEVKLAIKNIQDEIGPRLQASNTNAVNVIIIASVAALMAGIFLVFMITRSVLTQLGGDPSQIAEIADRIASGDLRLQTIGDGKKSIGVYANMVQMAENLSNIVKEITDTTNNLSGSSEELSSVSTQMAASAEEMNAQCDTVAAASEQVSASVSTVASAAEESSSSVSNIAAMTEEMSSTFSNVAQSAHRTADNVQKMAQASDSISTGINTVAAAVEEMTASLNEVAKNTSQASRVSQNATRVTEAINEKMKALVSASRQIGKVVGVIKDIADQTNMLALNATIEAAGAGEAGKGFAVVAGEVKELAKQSAEATDEISGQIEQIQNSTNTVVDAIAEISKVIMDIAGINETIASAVEEQTSTAGEISRSITGNAMTVKDVADKAGESSRLVNEIARSTNEISKVASEVARHVNELSGGITEVARSSVEAARGVNDISANIQGISTASKETAIGASQTNESSRELAKMAASLSDIVRRFKI</sequence>
<feature type="transmembrane region" description="Helical" evidence="4">
    <location>
        <begin position="12"/>
        <end position="34"/>
    </location>
</feature>
<dbReference type="InterPro" id="IPR032255">
    <property type="entry name" value="HBM"/>
</dbReference>
<dbReference type="GO" id="GO:0007165">
    <property type="term" value="P:signal transduction"/>
    <property type="evidence" value="ECO:0007669"/>
    <property type="project" value="UniProtKB-KW"/>
</dbReference>
<dbReference type="SUPFAM" id="SSF58104">
    <property type="entry name" value="Methyl-accepting chemotaxis protein (MCP) signaling domain"/>
    <property type="match status" value="3"/>
</dbReference>
<dbReference type="PROSITE" id="PS50111">
    <property type="entry name" value="CHEMOTAXIS_TRANSDUC_2"/>
    <property type="match status" value="1"/>
</dbReference>
<feature type="coiled-coil region" evidence="3">
    <location>
        <begin position="191"/>
        <end position="225"/>
    </location>
</feature>
<keyword evidence="8" id="KW-1185">Reference proteome</keyword>
<dbReference type="PANTHER" id="PTHR32089:SF112">
    <property type="entry name" value="LYSOZYME-LIKE PROTEIN-RELATED"/>
    <property type="match status" value="1"/>
</dbReference>
<feature type="domain" description="Methyl-accepting transducer" evidence="5">
    <location>
        <begin position="408"/>
        <end position="686"/>
    </location>
</feature>
<feature type="domain" description="HBM" evidence="6">
    <location>
        <begin position="46"/>
        <end position="286"/>
    </location>
</feature>
<dbReference type="SMART" id="SM00283">
    <property type="entry name" value="MA"/>
    <property type="match status" value="1"/>
</dbReference>
<evidence type="ECO:0000256" key="2">
    <source>
        <dbReference type="PROSITE-ProRule" id="PRU00284"/>
    </source>
</evidence>
<dbReference type="OrthoDB" id="5430911at2"/>
<keyword evidence="4" id="KW-0812">Transmembrane</keyword>
<evidence type="ECO:0000259" key="6">
    <source>
        <dbReference type="PROSITE" id="PS51753"/>
    </source>
</evidence>
<keyword evidence="1 2" id="KW-0807">Transducer</keyword>
<gene>
    <name evidence="7" type="ORF">MTBBW1_2100009</name>
</gene>
<keyword evidence="4" id="KW-1133">Transmembrane helix</keyword>
<evidence type="ECO:0000313" key="7">
    <source>
        <dbReference type="EMBL" id="SLM30070.1"/>
    </source>
</evidence>
<dbReference type="EMBL" id="FWEV01000125">
    <property type="protein sequence ID" value="SLM30070.1"/>
    <property type="molecule type" value="Genomic_DNA"/>
</dbReference>
<dbReference type="GO" id="GO:0016020">
    <property type="term" value="C:membrane"/>
    <property type="evidence" value="ECO:0007669"/>
    <property type="project" value="InterPro"/>
</dbReference>
<reference evidence="7 8" key="1">
    <citation type="submission" date="2017-03" db="EMBL/GenBank/DDBJ databases">
        <authorList>
            <person name="Afonso C.L."/>
            <person name="Miller P.J."/>
            <person name="Scott M.A."/>
            <person name="Spackman E."/>
            <person name="Goraichik I."/>
            <person name="Dimitrov K.M."/>
            <person name="Suarez D.L."/>
            <person name="Swayne D.E."/>
        </authorList>
    </citation>
    <scope>NUCLEOTIDE SEQUENCE [LARGE SCALE GENOMIC DNA]</scope>
    <source>
        <strain evidence="7">PRJEB14757</strain>
    </source>
</reference>
<dbReference type="Pfam" id="PF00015">
    <property type="entry name" value="MCPsignal"/>
    <property type="match status" value="1"/>
</dbReference>
<accession>A0A1W1HC61</accession>